<sequence length="59" mass="6519">RKPQTCTRCKATKYPGPSGAPENHKLKYCSDGFKPTLDDDIPAVWPLPLGIFTTGTDFH</sequence>
<gene>
    <name evidence="1" type="ORF">B0H17DRAFT_878445</name>
</gene>
<comment type="caution">
    <text evidence="1">The sequence shown here is derived from an EMBL/GenBank/DDBJ whole genome shotgun (WGS) entry which is preliminary data.</text>
</comment>
<accession>A0AAD7DLC7</accession>
<protein>
    <submittedName>
        <fullName evidence="1">Uncharacterized protein</fullName>
    </submittedName>
</protein>
<organism evidence="1 2">
    <name type="scientific">Mycena rosella</name>
    <name type="common">Pink bonnet</name>
    <name type="synonym">Agaricus rosellus</name>
    <dbReference type="NCBI Taxonomy" id="1033263"/>
    <lineage>
        <taxon>Eukaryota</taxon>
        <taxon>Fungi</taxon>
        <taxon>Dikarya</taxon>
        <taxon>Basidiomycota</taxon>
        <taxon>Agaricomycotina</taxon>
        <taxon>Agaricomycetes</taxon>
        <taxon>Agaricomycetidae</taxon>
        <taxon>Agaricales</taxon>
        <taxon>Marasmiineae</taxon>
        <taxon>Mycenaceae</taxon>
        <taxon>Mycena</taxon>
    </lineage>
</organism>
<feature type="non-terminal residue" evidence="1">
    <location>
        <position position="59"/>
    </location>
</feature>
<dbReference type="EMBL" id="JARKIE010000049">
    <property type="protein sequence ID" value="KAJ7692883.1"/>
    <property type="molecule type" value="Genomic_DNA"/>
</dbReference>
<name>A0AAD7DLC7_MYCRO</name>
<dbReference type="Proteomes" id="UP001221757">
    <property type="component" value="Unassembled WGS sequence"/>
</dbReference>
<dbReference type="AlphaFoldDB" id="A0AAD7DLC7"/>
<evidence type="ECO:0000313" key="1">
    <source>
        <dbReference type="EMBL" id="KAJ7692883.1"/>
    </source>
</evidence>
<feature type="non-terminal residue" evidence="1">
    <location>
        <position position="1"/>
    </location>
</feature>
<proteinExistence type="predicted"/>
<keyword evidence="2" id="KW-1185">Reference proteome</keyword>
<reference evidence="1" key="1">
    <citation type="submission" date="2023-03" db="EMBL/GenBank/DDBJ databases">
        <title>Massive genome expansion in bonnet fungi (Mycena s.s.) driven by repeated elements and novel gene families across ecological guilds.</title>
        <authorList>
            <consortium name="Lawrence Berkeley National Laboratory"/>
            <person name="Harder C.B."/>
            <person name="Miyauchi S."/>
            <person name="Viragh M."/>
            <person name="Kuo A."/>
            <person name="Thoen E."/>
            <person name="Andreopoulos B."/>
            <person name="Lu D."/>
            <person name="Skrede I."/>
            <person name="Drula E."/>
            <person name="Henrissat B."/>
            <person name="Morin E."/>
            <person name="Kohler A."/>
            <person name="Barry K."/>
            <person name="LaButti K."/>
            <person name="Morin E."/>
            <person name="Salamov A."/>
            <person name="Lipzen A."/>
            <person name="Mereny Z."/>
            <person name="Hegedus B."/>
            <person name="Baldrian P."/>
            <person name="Stursova M."/>
            <person name="Weitz H."/>
            <person name="Taylor A."/>
            <person name="Grigoriev I.V."/>
            <person name="Nagy L.G."/>
            <person name="Martin F."/>
            <person name="Kauserud H."/>
        </authorList>
    </citation>
    <scope>NUCLEOTIDE SEQUENCE</scope>
    <source>
        <strain evidence="1">CBHHK067</strain>
    </source>
</reference>
<evidence type="ECO:0000313" key="2">
    <source>
        <dbReference type="Proteomes" id="UP001221757"/>
    </source>
</evidence>